<feature type="binding site" evidence="19">
    <location>
        <position position="803"/>
    </location>
    <ligand>
        <name>ATP</name>
        <dbReference type="ChEBI" id="CHEBI:30616"/>
        <label>2</label>
    </ligand>
</feature>
<dbReference type="UniPathway" id="UPA00070">
    <property type="reaction ID" value="UER00115"/>
</dbReference>
<feature type="binding site" evidence="19">
    <location>
        <position position="855"/>
    </location>
    <ligand>
        <name>Mg(2+)</name>
        <dbReference type="ChEBI" id="CHEBI:18420"/>
        <label>3</label>
    </ligand>
</feature>
<dbReference type="STRING" id="1005945.SAMN05216561_11297"/>
<evidence type="ECO:0000256" key="15">
    <source>
        <dbReference type="ARBA" id="ARBA00047359"/>
    </source>
</evidence>
<feature type="binding site" evidence="19">
    <location>
        <position position="857"/>
    </location>
    <ligand>
        <name>Mn(2+)</name>
        <dbReference type="ChEBI" id="CHEBI:29035"/>
        <label>4</label>
    </ligand>
</feature>
<keyword evidence="7 19" id="KW-0028">Amino-acid biosynthesis</keyword>
<feature type="binding site" evidence="19">
    <location>
        <position position="285"/>
    </location>
    <ligand>
        <name>ATP</name>
        <dbReference type="ChEBI" id="CHEBI:30616"/>
        <label>1</label>
    </ligand>
</feature>
<keyword evidence="13 19" id="KW-0665">Pyrimidine biosynthesis</keyword>
<comment type="domain">
    <text evidence="19">The large subunit is composed of 2 ATP-grasp domains that are involved in binding the 2 ATP molecules needed for carbamoyl phosphate synthesis. The N-terminal ATP-grasp domain (referred to as the carboxyphosphate synthetic component) catalyzes the ATP-dependent phosphorylation of hydrogencarbonate to carboxyphosphate and the subsequent nucleophilic attack by ammonia to form a carbamate intermediate. The C-terminal ATP-grasp domain (referred to as the carbamoyl phosphate synthetic component) then catalyzes the phosphorylation of carbamate with the second ATP to form the end product carbamoyl phosphate. The reactive and unstable enzyme intermediates are sequentially channeled from one active site to the next through the interior of the protein over a distance of at least 96 A.</text>
</comment>
<dbReference type="EC" id="6.3.4.16" evidence="19"/>
<keyword evidence="14" id="KW-0464">Manganese</keyword>
<dbReference type="Gene3D" id="3.30.470.20">
    <property type="entry name" value="ATP-grasp fold, B domain"/>
    <property type="match status" value="2"/>
</dbReference>
<evidence type="ECO:0000256" key="3">
    <source>
        <dbReference type="ARBA" id="ARBA00005077"/>
    </source>
</evidence>
<dbReference type="SUPFAM" id="SSF52335">
    <property type="entry name" value="Methylglyoxal synthase-like"/>
    <property type="match status" value="1"/>
</dbReference>
<dbReference type="InterPro" id="IPR011607">
    <property type="entry name" value="MGS-like_dom"/>
</dbReference>
<evidence type="ECO:0000256" key="17">
    <source>
        <dbReference type="ARBA" id="ARBA00057223"/>
    </source>
</evidence>
<feature type="binding site" evidence="19">
    <location>
        <position position="129"/>
    </location>
    <ligand>
        <name>ATP</name>
        <dbReference type="ChEBI" id="CHEBI:30616"/>
        <label>1</label>
    </ligand>
</feature>
<evidence type="ECO:0000256" key="13">
    <source>
        <dbReference type="ARBA" id="ARBA00022975"/>
    </source>
</evidence>
<dbReference type="Pfam" id="PF02787">
    <property type="entry name" value="CPSase_L_D3"/>
    <property type="match status" value="1"/>
</dbReference>
<evidence type="ECO:0000256" key="2">
    <source>
        <dbReference type="ARBA" id="ARBA00004812"/>
    </source>
</evidence>
<organism evidence="22 23">
    <name type="scientific">Nocardioides psychrotolerans</name>
    <dbReference type="NCBI Taxonomy" id="1005945"/>
    <lineage>
        <taxon>Bacteria</taxon>
        <taxon>Bacillati</taxon>
        <taxon>Actinomycetota</taxon>
        <taxon>Actinomycetes</taxon>
        <taxon>Propionibacteriales</taxon>
        <taxon>Nocardioidaceae</taxon>
        <taxon>Nocardioides</taxon>
    </lineage>
</organism>
<feature type="binding site" evidence="19">
    <location>
        <position position="210"/>
    </location>
    <ligand>
        <name>ATP</name>
        <dbReference type="ChEBI" id="CHEBI:30616"/>
        <label>1</label>
    </ligand>
</feature>
<feature type="binding site" evidence="19">
    <location>
        <position position="855"/>
    </location>
    <ligand>
        <name>Mn(2+)</name>
        <dbReference type="ChEBI" id="CHEBI:29035"/>
        <label>4</label>
    </ligand>
</feature>
<evidence type="ECO:0000256" key="8">
    <source>
        <dbReference type="ARBA" id="ARBA00022723"/>
    </source>
</evidence>
<dbReference type="NCBIfam" id="NF003671">
    <property type="entry name" value="PRK05294.1"/>
    <property type="match status" value="1"/>
</dbReference>
<dbReference type="SMART" id="SM00851">
    <property type="entry name" value="MGS"/>
    <property type="match status" value="1"/>
</dbReference>
<dbReference type="GO" id="GO:0005524">
    <property type="term" value="F:ATP binding"/>
    <property type="evidence" value="ECO:0007669"/>
    <property type="project" value="UniProtKB-UniRule"/>
</dbReference>
<feature type="binding site" evidence="19">
    <location>
        <position position="242"/>
    </location>
    <ligand>
        <name>ATP</name>
        <dbReference type="ChEBI" id="CHEBI:30616"/>
        <label>1</label>
    </ligand>
</feature>
<feature type="binding site" evidence="19">
    <location>
        <position position="843"/>
    </location>
    <ligand>
        <name>ATP</name>
        <dbReference type="ChEBI" id="CHEBI:30616"/>
        <label>2</label>
    </ligand>
</feature>
<dbReference type="InterPro" id="IPR005479">
    <property type="entry name" value="CPAse_ATP-bd"/>
</dbReference>
<feature type="domain" description="MGS-like" evidence="21">
    <location>
        <begin position="966"/>
        <end position="1115"/>
    </location>
</feature>
<dbReference type="PROSITE" id="PS51855">
    <property type="entry name" value="MGS"/>
    <property type="match status" value="1"/>
</dbReference>
<feature type="binding site" evidence="19">
    <location>
        <position position="855"/>
    </location>
    <ligand>
        <name>Mn(2+)</name>
        <dbReference type="ChEBI" id="CHEBI:29035"/>
        <label>3</label>
    </ligand>
</feature>
<comment type="subunit">
    <text evidence="18 19">Composed of two chains; the small (or glutamine) chain promotes the hydrolysis of glutamine to ammonia, which is used by the large (or ammonia) chain to synthesize carbamoyl phosphate. Tetramer of heterodimers (alpha,beta)4.</text>
</comment>
<feature type="binding site" evidence="19">
    <location>
        <position position="843"/>
    </location>
    <ligand>
        <name>Mg(2+)</name>
        <dbReference type="ChEBI" id="CHEBI:18420"/>
        <label>3</label>
    </ligand>
</feature>
<dbReference type="SUPFAM" id="SSF48108">
    <property type="entry name" value="Carbamoyl phosphate synthetase, large subunit connection domain"/>
    <property type="match status" value="1"/>
</dbReference>
<feature type="binding site" evidence="19">
    <location>
        <position position="241"/>
    </location>
    <ligand>
        <name>ATP</name>
        <dbReference type="ChEBI" id="CHEBI:30616"/>
        <label>1</label>
    </ligand>
</feature>
<feature type="binding site" evidence="19">
    <location>
        <position position="175"/>
    </location>
    <ligand>
        <name>ATP</name>
        <dbReference type="ChEBI" id="CHEBI:30616"/>
        <label>1</label>
    </ligand>
</feature>
<feature type="binding site" evidence="19">
    <location>
        <position position="802"/>
    </location>
    <ligand>
        <name>ATP</name>
        <dbReference type="ChEBI" id="CHEBI:30616"/>
        <label>2</label>
    </ligand>
</feature>
<feature type="binding site" evidence="19">
    <location>
        <position position="775"/>
    </location>
    <ligand>
        <name>ATP</name>
        <dbReference type="ChEBI" id="CHEBI:30616"/>
        <label>2</label>
    </ligand>
</feature>
<dbReference type="GO" id="GO:0004088">
    <property type="term" value="F:carbamoyl-phosphate synthase (glutamine-hydrolyzing) activity"/>
    <property type="evidence" value="ECO:0007669"/>
    <property type="project" value="UniProtKB-UniRule"/>
</dbReference>
<feature type="binding site" evidence="19">
    <location>
        <position position="857"/>
    </location>
    <ligand>
        <name>Mg(2+)</name>
        <dbReference type="ChEBI" id="CHEBI:18420"/>
        <label>4</label>
    </ligand>
</feature>
<dbReference type="InterPro" id="IPR011761">
    <property type="entry name" value="ATP-grasp"/>
</dbReference>
<comment type="catalytic activity">
    <reaction evidence="16 19">
        <text>hydrogencarbonate + L-glutamine + 2 ATP + H2O = carbamoyl phosphate + L-glutamate + 2 ADP + phosphate + 2 H(+)</text>
        <dbReference type="Rhea" id="RHEA:18633"/>
        <dbReference type="ChEBI" id="CHEBI:15377"/>
        <dbReference type="ChEBI" id="CHEBI:15378"/>
        <dbReference type="ChEBI" id="CHEBI:17544"/>
        <dbReference type="ChEBI" id="CHEBI:29985"/>
        <dbReference type="ChEBI" id="CHEBI:30616"/>
        <dbReference type="ChEBI" id="CHEBI:43474"/>
        <dbReference type="ChEBI" id="CHEBI:58228"/>
        <dbReference type="ChEBI" id="CHEBI:58359"/>
        <dbReference type="ChEBI" id="CHEBI:456216"/>
        <dbReference type="EC" id="6.3.5.5"/>
    </reaction>
</comment>
<feature type="domain" description="ATP-grasp" evidence="20">
    <location>
        <begin position="133"/>
        <end position="328"/>
    </location>
</feature>
<dbReference type="InterPro" id="IPR016185">
    <property type="entry name" value="PreATP-grasp_dom_sf"/>
</dbReference>
<feature type="binding site" evidence="19">
    <location>
        <position position="729"/>
    </location>
    <ligand>
        <name>ATP</name>
        <dbReference type="ChEBI" id="CHEBI:30616"/>
        <label>2</label>
    </ligand>
</feature>
<keyword evidence="9 19" id="KW-0677">Repeat</keyword>
<dbReference type="FunFam" id="3.30.470.20:FF:000007">
    <property type="entry name" value="Carbamoyl-phosphate synthase large chain"/>
    <property type="match status" value="1"/>
</dbReference>
<dbReference type="PANTHER" id="PTHR11405">
    <property type="entry name" value="CARBAMOYLTRANSFERASE FAMILY MEMBER"/>
    <property type="match status" value="1"/>
</dbReference>
<dbReference type="PANTHER" id="PTHR11405:SF53">
    <property type="entry name" value="CARBAMOYL-PHOSPHATE SYNTHASE [AMMONIA], MITOCHONDRIAL"/>
    <property type="match status" value="1"/>
</dbReference>
<dbReference type="NCBIfam" id="NF009455">
    <property type="entry name" value="PRK12815.1"/>
    <property type="match status" value="1"/>
</dbReference>
<dbReference type="InterPro" id="IPR006275">
    <property type="entry name" value="CPSase_lsu"/>
</dbReference>
<evidence type="ECO:0000256" key="5">
    <source>
        <dbReference type="ARBA" id="ARBA00022571"/>
    </source>
</evidence>
<dbReference type="GO" id="GO:0046872">
    <property type="term" value="F:metal ion binding"/>
    <property type="evidence" value="ECO:0007669"/>
    <property type="project" value="UniProtKB-KW"/>
</dbReference>
<evidence type="ECO:0000256" key="18">
    <source>
        <dbReference type="ARBA" id="ARBA00062056"/>
    </source>
</evidence>
<dbReference type="FunFam" id="3.30.470.20:FF:000014">
    <property type="entry name" value="Carbamoyl-phosphate synthase large chain"/>
    <property type="match status" value="1"/>
</dbReference>
<evidence type="ECO:0000256" key="4">
    <source>
        <dbReference type="ARBA" id="ARBA00009799"/>
    </source>
</evidence>
<dbReference type="SUPFAM" id="SSF56059">
    <property type="entry name" value="Glutathione synthetase ATP-binding domain-like"/>
    <property type="match status" value="2"/>
</dbReference>
<comment type="function">
    <text evidence="17 19">Large subunit of the glutamine-dependent carbamoyl phosphate synthetase (CPSase). CPSase catalyzes the formation of carbamoyl phosphate from the ammonia moiety of glutamine, carbonate, and phosphate donated by ATP, constituting the first step of 2 biosynthetic pathways, one leading to arginine and/or urea and the other to pyrimidine nucleotides. The large subunit (synthetase) binds the substrates ammonia (free or transferred from glutamine from the small subunit), hydrogencarbonate and ATP and carries out an ATP-coupled ligase reaction, activating hydrogencarbonate by forming carboxy phosphate which reacts with ammonia to form carbamoyl phosphate.</text>
</comment>
<dbReference type="SUPFAM" id="SSF52440">
    <property type="entry name" value="PreATP-grasp domain"/>
    <property type="match status" value="2"/>
</dbReference>
<feature type="binding site" evidence="19">
    <location>
        <position position="215"/>
    </location>
    <ligand>
        <name>ATP</name>
        <dbReference type="ChEBI" id="CHEBI:30616"/>
        <label>1</label>
    </ligand>
</feature>
<dbReference type="HAMAP" id="MF_01210_B">
    <property type="entry name" value="CPSase_L_chain_B"/>
    <property type="match status" value="1"/>
</dbReference>
<evidence type="ECO:0000259" key="21">
    <source>
        <dbReference type="PROSITE" id="PS51855"/>
    </source>
</evidence>
<comment type="cofactor">
    <cofactor evidence="19">
        <name>Mg(2+)</name>
        <dbReference type="ChEBI" id="CHEBI:18420"/>
    </cofactor>
    <cofactor evidence="19">
        <name>Mn(2+)</name>
        <dbReference type="ChEBI" id="CHEBI:29035"/>
    </cofactor>
    <text evidence="19">Binds 4 Mg(2+) or Mn(2+) ions per subunit.</text>
</comment>
<dbReference type="InterPro" id="IPR036897">
    <property type="entry name" value="CarbamoylP_synth_lsu_oligo_sf"/>
</dbReference>
<feature type="binding site" evidence="19">
    <location>
        <position position="800"/>
    </location>
    <ligand>
        <name>ATP</name>
        <dbReference type="ChEBI" id="CHEBI:30616"/>
        <label>2</label>
    </ligand>
</feature>
<feature type="region of interest" description="Carboxyphosphate synthetic domain" evidence="19">
    <location>
        <begin position="1"/>
        <end position="407"/>
    </location>
</feature>
<keyword evidence="12" id="KW-0460">Magnesium</keyword>
<feature type="region of interest" description="Allosteric domain" evidence="19">
    <location>
        <begin position="966"/>
        <end position="1115"/>
    </location>
</feature>
<dbReference type="Gene3D" id="3.40.50.20">
    <property type="match status" value="2"/>
</dbReference>
<dbReference type="EC" id="6.3.5.5" evidence="19"/>
<evidence type="ECO:0000256" key="11">
    <source>
        <dbReference type="ARBA" id="ARBA00022840"/>
    </source>
</evidence>
<dbReference type="InterPro" id="IPR013815">
    <property type="entry name" value="ATP_grasp_subdomain_1"/>
</dbReference>
<dbReference type="InterPro" id="IPR058047">
    <property type="entry name" value="CPSase_preATP-grasp"/>
</dbReference>
<feature type="binding site" evidence="19">
    <location>
        <position position="299"/>
    </location>
    <ligand>
        <name>Mn(2+)</name>
        <dbReference type="ChEBI" id="CHEBI:29035"/>
        <label>1</label>
    </ligand>
</feature>
<accession>A0A1I3KPC1</accession>
<feature type="binding site" evidence="19">
    <location>
        <position position="299"/>
    </location>
    <ligand>
        <name>Mg(2+)</name>
        <dbReference type="ChEBI" id="CHEBI:18420"/>
        <label>2</label>
    </ligand>
</feature>
<comment type="catalytic activity">
    <reaction evidence="15 19">
        <text>hydrogencarbonate + NH4(+) + 2 ATP = carbamoyl phosphate + 2 ADP + phosphate + 2 H(+)</text>
        <dbReference type="Rhea" id="RHEA:18029"/>
        <dbReference type="ChEBI" id="CHEBI:15378"/>
        <dbReference type="ChEBI" id="CHEBI:17544"/>
        <dbReference type="ChEBI" id="CHEBI:28938"/>
        <dbReference type="ChEBI" id="CHEBI:30616"/>
        <dbReference type="ChEBI" id="CHEBI:43474"/>
        <dbReference type="ChEBI" id="CHEBI:58228"/>
        <dbReference type="ChEBI" id="CHEBI:456216"/>
        <dbReference type="EC" id="6.3.4.16"/>
    </reaction>
</comment>
<comment type="pathway">
    <text evidence="2 19">Pyrimidine metabolism; UMP biosynthesis via de novo pathway; (S)-dihydroorotate from bicarbonate: step 1/3.</text>
</comment>
<feature type="binding site" evidence="19">
    <location>
        <position position="301"/>
    </location>
    <ligand>
        <name>Mg(2+)</name>
        <dbReference type="ChEBI" id="CHEBI:18420"/>
        <label>2</label>
    </ligand>
</feature>
<evidence type="ECO:0000256" key="12">
    <source>
        <dbReference type="ARBA" id="ARBA00022842"/>
    </source>
</evidence>
<keyword evidence="23" id="KW-1185">Reference proteome</keyword>
<sequence length="1115" mass="119281">MPKREDIKSVMVIGSGPIIIGQACEFDYSGTQACRVLQEEGIRVILVNSNPATIMTDPEFADATYVEPITPEFVEKVIAKERPDALLATLGGQTALNAAMALDKAGVLEKYDVELIGASIEAIERGENRQVFKKIVEELGGECSTSVICHTMDDCLGAADQLGYPMVVRPSFTMGGTGSGMAYDETDLRRIAGAGLAASPTTEVLLEESIIGWKEYELEVMRDTADNVVIVCSIENVDPMGVHTGDSITVAPAMTLTDREYQAMRDLAIGIIRSVGVDTGGCNIQYAVNPEDGRLIVIEMNPRVSRSSALASKATGFPIAKIAAKVAIGYTLDEIANDITTRPDGRSTPASFEPTLDYVVVKIPRFAFEKFPGADRTLTTHMKSVGEAMAIGRNFTEALQKALRSLEAPSSGPGSAVFDWHQEWVELDKDALLHEIEAPHDGRLKKVMDALRAGATAQEVFDHTKIDPWFIDQLLLINEIAEEVTAAPELTPTLLRRAKRHGFSDTQIGKIRGMTPDVVRGVRHALGIRPVYKTVDTCAAEFAASTPYHYSSYDEESEVQPRERPAVIILGSGPNRIGQGIEFDYSCVHASLALSSPSMPNGGYDTIMVNCNPETVSTDYDTSDRLYFEPLTLEDVLEIVHAETLAGPVAGVICQLGGQTPLGLAQGLEDNGVTIVGTSPAAIHLAEERGAFGRVLRDAGLPAPKYGMATSFEDAHRIAAQIGYPVMVRPSYVLGGRGMEIVFDDDSLEGYIGRATQISPAHPVLVDRFIDDAVEIDVDALYDGTDLFLGGVMEHIEEAGIHSGDSSCALPPITLGAAEILRIRKATEAIAAGVGVRGLLNIQFALGSDVLYVLEANPRASRTVPFVSKATATPLAKAAARVMLGESIAELRTAGLLPAEGDGGTLPADQPIAVKEAVMPFNRFRTPDGAQVDTMLGPEMKSTGEVMGFDADFGTAFAKAQAAAFGSLPRSGKVFVSMANRDKRHMIFPIKVLADHGFEILATQGTAEVLRRNGVQATIVRKHFEGEGPHGEKTTVQLILDGEIQLVINTPNGSASGGGSGTHARVDGYEIRTAAVMANIPCITTVQGLGAVVQGIEALERGDIGVRSLQDWARR</sequence>
<feature type="domain" description="ATP-grasp" evidence="20">
    <location>
        <begin position="693"/>
        <end position="884"/>
    </location>
</feature>
<dbReference type="Pfam" id="PF02786">
    <property type="entry name" value="CPSase_L_D2"/>
    <property type="match status" value="2"/>
</dbReference>
<dbReference type="PROSITE" id="PS00867">
    <property type="entry name" value="CPSASE_2"/>
    <property type="match status" value="2"/>
</dbReference>
<comment type="similarity">
    <text evidence="4 19">Belongs to the CarB family.</text>
</comment>
<comment type="caution">
    <text evidence="19">Lacks conserved residue(s) required for the propagation of feature annotation.</text>
</comment>
<feature type="binding site" evidence="19">
    <location>
        <position position="285"/>
    </location>
    <ligand>
        <name>Mn(2+)</name>
        <dbReference type="ChEBI" id="CHEBI:29035"/>
        <label>1</label>
    </ligand>
</feature>
<reference evidence="22 23" key="1">
    <citation type="submission" date="2016-10" db="EMBL/GenBank/DDBJ databases">
        <authorList>
            <person name="de Groot N.N."/>
        </authorList>
    </citation>
    <scope>NUCLEOTIDE SEQUENCE [LARGE SCALE GENOMIC DNA]</scope>
    <source>
        <strain evidence="22 23">CGMCC 1.11156</strain>
    </source>
</reference>
<dbReference type="CDD" id="cd01424">
    <property type="entry name" value="MGS_CPS_II"/>
    <property type="match status" value="1"/>
</dbReference>
<feature type="binding site" evidence="19">
    <location>
        <position position="299"/>
    </location>
    <ligand>
        <name>Mg(2+)</name>
        <dbReference type="ChEBI" id="CHEBI:18420"/>
        <label>1</label>
    </ligand>
</feature>
<comment type="pathway">
    <text evidence="3 19">Amino-acid biosynthesis; L-arginine biosynthesis; carbamoyl phosphate from bicarbonate: step 1/1.</text>
</comment>
<evidence type="ECO:0000313" key="22">
    <source>
        <dbReference type="EMBL" id="SFI73985.1"/>
    </source>
</evidence>
<dbReference type="FunFam" id="1.10.1030.10:FF:000002">
    <property type="entry name" value="Carbamoyl-phosphate synthase large chain"/>
    <property type="match status" value="1"/>
</dbReference>
<evidence type="ECO:0000256" key="16">
    <source>
        <dbReference type="ARBA" id="ARBA00048816"/>
    </source>
</evidence>
<feature type="binding site" evidence="19">
    <location>
        <position position="855"/>
    </location>
    <ligand>
        <name>Mg(2+)</name>
        <dbReference type="ChEBI" id="CHEBI:18420"/>
        <label>4</label>
    </ligand>
</feature>
<dbReference type="RefSeq" id="WP_091114866.1">
    <property type="nucleotide sequence ID" value="NZ_BKAF01000014.1"/>
</dbReference>
<feature type="binding site" evidence="19">
    <location>
        <position position="855"/>
    </location>
    <ligand>
        <name>ATP</name>
        <dbReference type="ChEBI" id="CHEBI:30616"/>
        <label>2</label>
    </ligand>
</feature>
<keyword evidence="11 19" id="KW-0067">ATP-binding</keyword>
<dbReference type="GO" id="GO:0044205">
    <property type="term" value="P:'de novo' UMP biosynthetic process"/>
    <property type="evidence" value="ECO:0007669"/>
    <property type="project" value="UniProtKB-UniRule"/>
</dbReference>
<evidence type="ECO:0000256" key="19">
    <source>
        <dbReference type="HAMAP-Rule" id="MF_01210"/>
    </source>
</evidence>
<feature type="binding site" evidence="19">
    <location>
        <position position="285"/>
    </location>
    <ligand>
        <name>Mg(2+)</name>
        <dbReference type="ChEBI" id="CHEBI:18420"/>
        <label>1</label>
    </ligand>
</feature>
<dbReference type="EMBL" id="FOQG01000012">
    <property type="protein sequence ID" value="SFI73985.1"/>
    <property type="molecule type" value="Genomic_DNA"/>
</dbReference>
<protein>
    <recommendedName>
        <fullName evidence="19">Carbamoyl phosphate synthase large chain</fullName>
        <ecNumber evidence="19">6.3.4.16</ecNumber>
        <ecNumber evidence="19">6.3.5.5</ecNumber>
    </recommendedName>
    <alternativeName>
        <fullName evidence="19">Carbamoyl phosphate synthetase ammonia chain</fullName>
    </alternativeName>
</protein>
<feature type="binding site" evidence="19">
    <location>
        <position position="176"/>
    </location>
    <ligand>
        <name>ATP</name>
        <dbReference type="ChEBI" id="CHEBI:30616"/>
        <label>1</label>
    </ligand>
</feature>
<evidence type="ECO:0000259" key="20">
    <source>
        <dbReference type="PROSITE" id="PS50975"/>
    </source>
</evidence>
<keyword evidence="5 19" id="KW-0055">Arginine biosynthesis</keyword>
<dbReference type="Gene3D" id="1.10.1030.10">
    <property type="entry name" value="Carbamoyl-phosphate synthetase, large subunit oligomerisation domain"/>
    <property type="match status" value="1"/>
</dbReference>
<dbReference type="InterPro" id="IPR033937">
    <property type="entry name" value="MGS_CPS_CarB"/>
</dbReference>
<gene>
    <name evidence="19" type="primary">carB</name>
    <name evidence="22" type="ORF">SAMN05216561_11297</name>
</gene>
<dbReference type="InterPro" id="IPR036914">
    <property type="entry name" value="MGS-like_dom_sf"/>
</dbReference>
<keyword evidence="6 19" id="KW-0436">Ligase</keyword>
<evidence type="ECO:0000256" key="14">
    <source>
        <dbReference type="ARBA" id="ARBA00023211"/>
    </source>
</evidence>
<dbReference type="InterPro" id="IPR005483">
    <property type="entry name" value="CPSase_dom"/>
</dbReference>
<dbReference type="Pfam" id="PF25596">
    <property type="entry name" value="CPSase_L_D1"/>
    <property type="match status" value="2"/>
</dbReference>
<comment type="cofactor">
    <cofactor evidence="1">
        <name>Mn(2+)</name>
        <dbReference type="ChEBI" id="CHEBI:29035"/>
    </cofactor>
</comment>
<dbReference type="AlphaFoldDB" id="A0A1I3KPC1"/>
<dbReference type="GO" id="GO:0005737">
    <property type="term" value="C:cytoplasm"/>
    <property type="evidence" value="ECO:0007669"/>
    <property type="project" value="TreeGrafter"/>
</dbReference>
<feature type="binding site" evidence="19">
    <location>
        <position position="169"/>
    </location>
    <ligand>
        <name>ATP</name>
        <dbReference type="ChEBI" id="CHEBI:30616"/>
        <label>1</label>
    </ligand>
</feature>
<feature type="binding site" evidence="19">
    <location>
        <position position="243"/>
    </location>
    <ligand>
        <name>ATP</name>
        <dbReference type="ChEBI" id="CHEBI:30616"/>
        <label>1</label>
    </ligand>
</feature>
<dbReference type="SMART" id="SM01096">
    <property type="entry name" value="CPSase_L_D3"/>
    <property type="match status" value="1"/>
</dbReference>
<evidence type="ECO:0000256" key="1">
    <source>
        <dbReference type="ARBA" id="ARBA00001936"/>
    </source>
</evidence>
<feature type="binding site" evidence="19">
    <location>
        <position position="843"/>
    </location>
    <ligand>
        <name>Mn(2+)</name>
        <dbReference type="ChEBI" id="CHEBI:29035"/>
        <label>3</label>
    </ligand>
</feature>
<dbReference type="FunFam" id="3.40.50.20:FF:000001">
    <property type="entry name" value="Carbamoyl-phosphate synthase large chain"/>
    <property type="match status" value="2"/>
</dbReference>
<dbReference type="FunFam" id="3.30.1490.20:FF:000001">
    <property type="entry name" value="Carbamoyl-phosphate synthase large chain"/>
    <property type="match status" value="1"/>
</dbReference>
<evidence type="ECO:0000313" key="23">
    <source>
        <dbReference type="Proteomes" id="UP000198649"/>
    </source>
</evidence>
<dbReference type="InterPro" id="IPR005480">
    <property type="entry name" value="CPSase_lsu_oligo"/>
</dbReference>
<feature type="binding site" evidence="19">
    <location>
        <position position="301"/>
    </location>
    <ligand>
        <name>Mn(2+)</name>
        <dbReference type="ChEBI" id="CHEBI:29035"/>
        <label>2</label>
    </ligand>
</feature>
<evidence type="ECO:0000256" key="10">
    <source>
        <dbReference type="ARBA" id="ARBA00022741"/>
    </source>
</evidence>
<dbReference type="GO" id="GO:0004087">
    <property type="term" value="F:carbamoyl-phosphate synthase (ammonia) activity"/>
    <property type="evidence" value="ECO:0007669"/>
    <property type="project" value="UniProtKB-EC"/>
</dbReference>
<dbReference type="PROSITE" id="PS50975">
    <property type="entry name" value="ATP_GRASP"/>
    <property type="match status" value="2"/>
</dbReference>
<name>A0A1I3KPC1_9ACTN</name>
<dbReference type="NCBIfam" id="TIGR01369">
    <property type="entry name" value="CPSaseII_lrg"/>
    <property type="match status" value="1"/>
</dbReference>
<evidence type="ECO:0000256" key="9">
    <source>
        <dbReference type="ARBA" id="ARBA00022737"/>
    </source>
</evidence>
<keyword evidence="8" id="KW-0479">Metal-binding</keyword>
<dbReference type="GO" id="GO:0006541">
    <property type="term" value="P:glutamine metabolic process"/>
    <property type="evidence" value="ECO:0007669"/>
    <property type="project" value="TreeGrafter"/>
</dbReference>
<keyword evidence="10 19" id="KW-0547">Nucleotide-binding</keyword>
<feature type="binding site" evidence="19">
    <location>
        <position position="299"/>
    </location>
    <ligand>
        <name>ATP</name>
        <dbReference type="ChEBI" id="CHEBI:30616"/>
        <label>1</label>
    </ligand>
</feature>
<evidence type="ECO:0000256" key="7">
    <source>
        <dbReference type="ARBA" id="ARBA00022605"/>
    </source>
</evidence>
<dbReference type="Pfam" id="PF02142">
    <property type="entry name" value="MGS"/>
    <property type="match status" value="1"/>
</dbReference>
<dbReference type="PROSITE" id="PS51257">
    <property type="entry name" value="PROKAR_LIPOPROTEIN"/>
    <property type="match status" value="1"/>
</dbReference>
<dbReference type="Gene3D" id="3.40.50.1380">
    <property type="entry name" value="Methylglyoxal synthase-like domain"/>
    <property type="match status" value="1"/>
</dbReference>
<dbReference type="Gene3D" id="3.30.1490.20">
    <property type="entry name" value="ATP-grasp fold, A domain"/>
    <property type="match status" value="1"/>
</dbReference>
<dbReference type="UniPathway" id="UPA00068">
    <property type="reaction ID" value="UER00171"/>
</dbReference>
<dbReference type="GO" id="GO:0006526">
    <property type="term" value="P:L-arginine biosynthetic process"/>
    <property type="evidence" value="ECO:0007669"/>
    <property type="project" value="UniProtKB-UniRule"/>
</dbReference>
<dbReference type="OrthoDB" id="9804197at2"/>
<dbReference type="Proteomes" id="UP000198649">
    <property type="component" value="Unassembled WGS sequence"/>
</dbReference>
<feature type="binding site" evidence="19">
    <location>
        <position position="768"/>
    </location>
    <ligand>
        <name>ATP</name>
        <dbReference type="ChEBI" id="CHEBI:30616"/>
        <label>2</label>
    </ligand>
</feature>
<feature type="binding site" evidence="19">
    <location>
        <position position="770"/>
    </location>
    <ligand>
        <name>ATP</name>
        <dbReference type="ChEBI" id="CHEBI:30616"/>
        <label>2</label>
    </ligand>
</feature>
<feature type="binding site" evidence="19">
    <location>
        <position position="299"/>
    </location>
    <ligand>
        <name>Mn(2+)</name>
        <dbReference type="ChEBI" id="CHEBI:29035"/>
        <label>2</label>
    </ligand>
</feature>
<dbReference type="PRINTS" id="PR00098">
    <property type="entry name" value="CPSASE"/>
</dbReference>
<feature type="binding site" evidence="19">
    <location>
        <position position="801"/>
    </location>
    <ligand>
        <name>ATP</name>
        <dbReference type="ChEBI" id="CHEBI:30616"/>
        <label>2</label>
    </ligand>
</feature>
<evidence type="ECO:0000256" key="6">
    <source>
        <dbReference type="ARBA" id="ARBA00022598"/>
    </source>
</evidence>
<proteinExistence type="inferred from homology"/>
<dbReference type="PROSITE" id="PS00866">
    <property type="entry name" value="CPSASE_1"/>
    <property type="match status" value="2"/>
</dbReference>
<feature type="binding site" evidence="19">
    <location>
        <position position="208"/>
    </location>
    <ligand>
        <name>ATP</name>
        <dbReference type="ChEBI" id="CHEBI:30616"/>
        <label>1</label>
    </ligand>
</feature>